<feature type="compositionally biased region" description="Basic residues" evidence="1">
    <location>
        <begin position="298"/>
        <end position="311"/>
    </location>
</feature>
<feature type="region of interest" description="Disordered" evidence="1">
    <location>
        <begin position="29"/>
        <end position="50"/>
    </location>
</feature>
<feature type="compositionally biased region" description="Basic and acidic residues" evidence="1">
    <location>
        <begin position="245"/>
        <end position="276"/>
    </location>
</feature>
<keyword evidence="3" id="KW-1185">Reference proteome</keyword>
<protein>
    <recommendedName>
        <fullName evidence="4">CBF1-interacting co-repressor CIR N-terminal domain-containing protein</fullName>
    </recommendedName>
</protein>
<feature type="region of interest" description="Disordered" evidence="1">
    <location>
        <begin position="298"/>
        <end position="317"/>
    </location>
</feature>
<dbReference type="AlphaFoldDB" id="A0AAW1QY44"/>
<evidence type="ECO:0000313" key="2">
    <source>
        <dbReference type="EMBL" id="KAK9826375.1"/>
    </source>
</evidence>
<name>A0AAW1QY44_9CHLO</name>
<feature type="compositionally biased region" description="Basic residues" evidence="1">
    <location>
        <begin position="231"/>
        <end position="244"/>
    </location>
</feature>
<proteinExistence type="predicted"/>
<feature type="region of interest" description="Disordered" evidence="1">
    <location>
        <begin position="217"/>
        <end position="276"/>
    </location>
</feature>
<dbReference type="EMBL" id="JALJOU010000066">
    <property type="protein sequence ID" value="KAK9826375.1"/>
    <property type="molecule type" value="Genomic_DNA"/>
</dbReference>
<feature type="region of interest" description="Disordered" evidence="1">
    <location>
        <begin position="122"/>
        <end position="156"/>
    </location>
</feature>
<comment type="caution">
    <text evidence="2">The sequence shown here is derived from an EMBL/GenBank/DDBJ whole genome shotgun (WGS) entry which is preliminary data.</text>
</comment>
<sequence length="317" mass="34171">MGGHGGLNILPQKSWNVYGRENRLKVARDEAKHAEEETARLDKQRQAEGEVRRRYLLLQAQRKSGVSVGEAEAALAGAQAAALHVARANSSGAAAPAGEDSAALVAVEQGSGLLQHINFFQEHEARDQHPEVQEEKRQEKRRRGDEATQTSDARFDEGFALAHGLTGRAAQPWYSRRGSTLPSEDRTAEASLGGLLGWGAAVSSSQGLLLMPGQPCAAAGAPRLERPSKAKKERQKKHKKKLKKGKEGRSDDAADKAARLAALREERGQREAAEAARTRALLFASQEEAGVARGGKRYHGAYRAPLPRRPHAAGSAL</sequence>
<dbReference type="PANTHER" id="PTHR22093">
    <property type="entry name" value="LEUKOCYTE RECEPTOR CLUSTER LRC MEMBER 1"/>
    <property type="match status" value="1"/>
</dbReference>
<accession>A0AAW1QY44</accession>
<evidence type="ECO:0000256" key="1">
    <source>
        <dbReference type="SAM" id="MobiDB-lite"/>
    </source>
</evidence>
<gene>
    <name evidence="2" type="ORF">WJX81_005215</name>
</gene>
<reference evidence="2 3" key="1">
    <citation type="journal article" date="2024" name="Nat. Commun.">
        <title>Phylogenomics reveals the evolutionary origins of lichenization in chlorophyte algae.</title>
        <authorList>
            <person name="Puginier C."/>
            <person name="Libourel C."/>
            <person name="Otte J."/>
            <person name="Skaloud P."/>
            <person name="Haon M."/>
            <person name="Grisel S."/>
            <person name="Petersen M."/>
            <person name="Berrin J.G."/>
            <person name="Delaux P.M."/>
            <person name="Dal Grande F."/>
            <person name="Keller J."/>
        </authorList>
    </citation>
    <scope>NUCLEOTIDE SEQUENCE [LARGE SCALE GENOMIC DNA]</scope>
    <source>
        <strain evidence="2 3">SAG 245.80</strain>
    </source>
</reference>
<dbReference type="PANTHER" id="PTHR22093:SF0">
    <property type="entry name" value="LEUKOCYTE RECEPTOR CLUSTER MEMBER 1"/>
    <property type="match status" value="1"/>
</dbReference>
<evidence type="ECO:0008006" key="4">
    <source>
        <dbReference type="Google" id="ProtNLM"/>
    </source>
</evidence>
<evidence type="ECO:0000313" key="3">
    <source>
        <dbReference type="Proteomes" id="UP001445335"/>
    </source>
</evidence>
<dbReference type="InterPro" id="IPR039875">
    <property type="entry name" value="LENG1-like"/>
</dbReference>
<organism evidence="2 3">
    <name type="scientific">Elliptochloris bilobata</name>
    <dbReference type="NCBI Taxonomy" id="381761"/>
    <lineage>
        <taxon>Eukaryota</taxon>
        <taxon>Viridiplantae</taxon>
        <taxon>Chlorophyta</taxon>
        <taxon>core chlorophytes</taxon>
        <taxon>Trebouxiophyceae</taxon>
        <taxon>Trebouxiophyceae incertae sedis</taxon>
        <taxon>Elliptochloris clade</taxon>
        <taxon>Elliptochloris</taxon>
    </lineage>
</organism>
<feature type="compositionally biased region" description="Basic and acidic residues" evidence="1">
    <location>
        <begin position="122"/>
        <end position="146"/>
    </location>
</feature>
<dbReference type="Proteomes" id="UP001445335">
    <property type="component" value="Unassembled WGS sequence"/>
</dbReference>